<dbReference type="NCBIfam" id="TIGR01549">
    <property type="entry name" value="HAD-SF-IA-v1"/>
    <property type="match status" value="1"/>
</dbReference>
<dbReference type="Gene3D" id="3.40.50.1000">
    <property type="entry name" value="HAD superfamily/HAD-like"/>
    <property type="match status" value="1"/>
</dbReference>
<dbReference type="PANTHER" id="PTHR43434">
    <property type="entry name" value="PHOSPHOGLYCOLATE PHOSPHATASE"/>
    <property type="match status" value="1"/>
</dbReference>
<dbReference type="STRING" id="29529.SAMN04488122_5079"/>
<dbReference type="AlphaFoldDB" id="A0A1I0S9A8"/>
<dbReference type="GO" id="GO:0005829">
    <property type="term" value="C:cytosol"/>
    <property type="evidence" value="ECO:0007669"/>
    <property type="project" value="TreeGrafter"/>
</dbReference>
<proteinExistence type="predicted"/>
<dbReference type="Proteomes" id="UP000199310">
    <property type="component" value="Unassembled WGS sequence"/>
</dbReference>
<gene>
    <name evidence="1" type="ORF">SAMN04488122_5079</name>
</gene>
<name>A0A1I0S9A8_9BACT</name>
<keyword evidence="1" id="KW-0378">Hydrolase</keyword>
<organism evidence="1 2">
    <name type="scientific">Chitinophaga arvensicola</name>
    <dbReference type="NCBI Taxonomy" id="29529"/>
    <lineage>
        <taxon>Bacteria</taxon>
        <taxon>Pseudomonadati</taxon>
        <taxon>Bacteroidota</taxon>
        <taxon>Chitinophagia</taxon>
        <taxon>Chitinophagales</taxon>
        <taxon>Chitinophagaceae</taxon>
        <taxon>Chitinophaga</taxon>
    </lineage>
</organism>
<dbReference type="SFLD" id="SFLDS00003">
    <property type="entry name" value="Haloacid_Dehalogenase"/>
    <property type="match status" value="1"/>
</dbReference>
<dbReference type="InterPro" id="IPR050155">
    <property type="entry name" value="HAD-like_hydrolase_sf"/>
</dbReference>
<dbReference type="Pfam" id="PF13419">
    <property type="entry name" value="HAD_2"/>
    <property type="match status" value="1"/>
</dbReference>
<dbReference type="SFLD" id="SFLDG01129">
    <property type="entry name" value="C1.5:_HAD__Beta-PGM__Phosphata"/>
    <property type="match status" value="1"/>
</dbReference>
<dbReference type="InterPro" id="IPR023214">
    <property type="entry name" value="HAD_sf"/>
</dbReference>
<evidence type="ECO:0000313" key="2">
    <source>
        <dbReference type="Proteomes" id="UP000199310"/>
    </source>
</evidence>
<dbReference type="GO" id="GO:0008967">
    <property type="term" value="F:phosphoglycolate phosphatase activity"/>
    <property type="evidence" value="ECO:0007669"/>
    <property type="project" value="TreeGrafter"/>
</dbReference>
<dbReference type="PANTHER" id="PTHR43434:SF19">
    <property type="entry name" value="PHOSPHONOACETALDEHYDE HYDROLASE"/>
    <property type="match status" value="1"/>
</dbReference>
<sequence length="224" mass="24587">MIKMVVFDMAGTTVNEDNVVYKTLQQAINEQGFSFTLEQVLAEGAGKEKLQAIQSVLAVYAGNNSVELADRIFARFRILLDQAYATLEVTEQENAGSLFQSLRKEGVLVVLNTGYQADTANGLIEKLGWQRGEDYDALITASDVPRNRPYPDMILRAMEQFGISNGREVVKVGDSTIDIEEGKNAGCALSIGITTGAHTKEQLQQASPDYIIHNLNELMPIIIS</sequence>
<reference evidence="2" key="1">
    <citation type="submission" date="2016-10" db="EMBL/GenBank/DDBJ databases">
        <authorList>
            <person name="Varghese N."/>
            <person name="Submissions S."/>
        </authorList>
    </citation>
    <scope>NUCLEOTIDE SEQUENCE [LARGE SCALE GENOMIC DNA]</scope>
    <source>
        <strain evidence="2">DSM 3695</strain>
    </source>
</reference>
<evidence type="ECO:0000313" key="1">
    <source>
        <dbReference type="EMBL" id="SEW52744.1"/>
    </source>
</evidence>
<protein>
    <submittedName>
        <fullName evidence="1">Phosphonatase-like hydrolase</fullName>
    </submittedName>
</protein>
<dbReference type="SUPFAM" id="SSF56784">
    <property type="entry name" value="HAD-like"/>
    <property type="match status" value="1"/>
</dbReference>
<keyword evidence="2" id="KW-1185">Reference proteome</keyword>
<dbReference type="GO" id="GO:0006281">
    <property type="term" value="P:DNA repair"/>
    <property type="evidence" value="ECO:0007669"/>
    <property type="project" value="TreeGrafter"/>
</dbReference>
<dbReference type="EMBL" id="FOJG01000002">
    <property type="protein sequence ID" value="SEW52744.1"/>
    <property type="molecule type" value="Genomic_DNA"/>
</dbReference>
<dbReference type="InterPro" id="IPR023198">
    <property type="entry name" value="PGP-like_dom2"/>
</dbReference>
<dbReference type="SFLD" id="SFLDG01135">
    <property type="entry name" value="C1.5.6:_HAD__Beta-PGM__Phospha"/>
    <property type="match status" value="1"/>
</dbReference>
<dbReference type="InterPro" id="IPR022468">
    <property type="entry name" value="PhnX-like"/>
</dbReference>
<accession>A0A1I0S9A8</accession>
<dbReference type="RefSeq" id="WP_177192322.1">
    <property type="nucleotide sequence ID" value="NZ_FOJG01000002.1"/>
</dbReference>
<dbReference type="InterPro" id="IPR006439">
    <property type="entry name" value="HAD-SF_hydro_IA"/>
</dbReference>
<dbReference type="InterPro" id="IPR041492">
    <property type="entry name" value="HAD_2"/>
</dbReference>
<dbReference type="Gene3D" id="1.10.150.240">
    <property type="entry name" value="Putative phosphatase, domain 2"/>
    <property type="match status" value="1"/>
</dbReference>
<dbReference type="InterPro" id="IPR036412">
    <property type="entry name" value="HAD-like_sf"/>
</dbReference>
<dbReference type="NCBIfam" id="TIGR03351">
    <property type="entry name" value="PhnX-like"/>
    <property type="match status" value="1"/>
</dbReference>